<gene>
    <name evidence="1" type="ORF">VNO77_44153</name>
</gene>
<dbReference type="Proteomes" id="UP001367508">
    <property type="component" value="Unassembled WGS sequence"/>
</dbReference>
<reference evidence="1 2" key="1">
    <citation type="submission" date="2024-01" db="EMBL/GenBank/DDBJ databases">
        <title>The genomes of 5 underutilized Papilionoideae crops provide insights into root nodulation and disease resistanc.</title>
        <authorList>
            <person name="Jiang F."/>
        </authorList>
    </citation>
    <scope>NUCLEOTIDE SEQUENCE [LARGE SCALE GENOMIC DNA]</scope>
    <source>
        <strain evidence="1">LVBAO_FW01</strain>
        <tissue evidence="1">Leaves</tissue>
    </source>
</reference>
<sequence length="78" mass="9300">MALLFRYHNHLNINEMHIDEVKPHVTPWFLRQSHLPCETLIEAPRSYTLFSFQFAHLLNAKDMVSEILLQRDTFGYGR</sequence>
<organism evidence="1 2">
    <name type="scientific">Canavalia gladiata</name>
    <name type="common">Sword bean</name>
    <name type="synonym">Dolichos gladiatus</name>
    <dbReference type="NCBI Taxonomy" id="3824"/>
    <lineage>
        <taxon>Eukaryota</taxon>
        <taxon>Viridiplantae</taxon>
        <taxon>Streptophyta</taxon>
        <taxon>Embryophyta</taxon>
        <taxon>Tracheophyta</taxon>
        <taxon>Spermatophyta</taxon>
        <taxon>Magnoliopsida</taxon>
        <taxon>eudicotyledons</taxon>
        <taxon>Gunneridae</taxon>
        <taxon>Pentapetalae</taxon>
        <taxon>rosids</taxon>
        <taxon>fabids</taxon>
        <taxon>Fabales</taxon>
        <taxon>Fabaceae</taxon>
        <taxon>Papilionoideae</taxon>
        <taxon>50 kb inversion clade</taxon>
        <taxon>NPAAA clade</taxon>
        <taxon>indigoferoid/millettioid clade</taxon>
        <taxon>Phaseoleae</taxon>
        <taxon>Canavalia</taxon>
    </lineage>
</organism>
<keyword evidence="2" id="KW-1185">Reference proteome</keyword>
<protein>
    <submittedName>
        <fullName evidence="1">Uncharacterized protein</fullName>
    </submittedName>
</protein>
<accession>A0AAN9PQH6</accession>
<proteinExistence type="predicted"/>
<evidence type="ECO:0000313" key="1">
    <source>
        <dbReference type="EMBL" id="KAK7306227.1"/>
    </source>
</evidence>
<dbReference type="EMBL" id="JAYMYQ010000011">
    <property type="protein sequence ID" value="KAK7306227.1"/>
    <property type="molecule type" value="Genomic_DNA"/>
</dbReference>
<comment type="caution">
    <text evidence="1">The sequence shown here is derived from an EMBL/GenBank/DDBJ whole genome shotgun (WGS) entry which is preliminary data.</text>
</comment>
<name>A0AAN9PQH6_CANGL</name>
<evidence type="ECO:0000313" key="2">
    <source>
        <dbReference type="Proteomes" id="UP001367508"/>
    </source>
</evidence>
<dbReference type="AlphaFoldDB" id="A0AAN9PQH6"/>